<organism evidence="2">
    <name type="scientific">viral metagenome</name>
    <dbReference type="NCBI Taxonomy" id="1070528"/>
    <lineage>
        <taxon>unclassified sequences</taxon>
        <taxon>metagenomes</taxon>
        <taxon>organismal metagenomes</taxon>
    </lineage>
</organism>
<accession>A0A6C0BBU5</accession>
<dbReference type="InterPro" id="IPR015242">
    <property type="entry name" value="Ydc2_cat"/>
</dbReference>
<sequence>MRVISIDVGIKNLAYCLLTKIGSEFTIDKWGVLDLSEDISHTCSIVEKGNQCLKPAKFKKDASCFCLKHSKKQVYQVPANDLKSAFINKQKIQSLYEIADKYKIAYEKPIKKVDMINIINNYILETCFEPIVKINASKLDLVTIGHNLQIKFDEVLENQFHTIDMVIIENQIGPIAIRMKTIQGMISQYFIMRNYQINIEFVNASNKLKALPTTEKTTYKDRKKLGVQTCSEIISSNSKLENWKSYFKDHKKKDDLADALLQGVWFISTVK</sequence>
<evidence type="ECO:0000313" key="2">
    <source>
        <dbReference type="EMBL" id="QHS88958.1"/>
    </source>
</evidence>
<dbReference type="EMBL" id="MN739103">
    <property type="protein sequence ID" value="QHS88958.1"/>
    <property type="molecule type" value="Genomic_DNA"/>
</dbReference>
<dbReference type="InterPro" id="IPR036397">
    <property type="entry name" value="RNaseH_sf"/>
</dbReference>
<evidence type="ECO:0000259" key="1">
    <source>
        <dbReference type="Pfam" id="PF09159"/>
    </source>
</evidence>
<dbReference type="InterPro" id="IPR012337">
    <property type="entry name" value="RNaseH-like_sf"/>
</dbReference>
<dbReference type="GO" id="GO:0003676">
    <property type="term" value="F:nucleic acid binding"/>
    <property type="evidence" value="ECO:0007669"/>
    <property type="project" value="InterPro"/>
</dbReference>
<dbReference type="AlphaFoldDB" id="A0A6C0BBU5"/>
<protein>
    <recommendedName>
        <fullName evidence="1">Mitochondrial resolvase Ydc2 catalytic domain-containing protein</fullName>
    </recommendedName>
</protein>
<dbReference type="Pfam" id="PF09159">
    <property type="entry name" value="Ydc2-catalyt"/>
    <property type="match status" value="1"/>
</dbReference>
<feature type="domain" description="Mitochondrial resolvase Ydc2 catalytic" evidence="1">
    <location>
        <begin position="3"/>
        <end position="59"/>
    </location>
</feature>
<name>A0A6C0BBU5_9ZZZZ</name>
<reference evidence="2" key="1">
    <citation type="journal article" date="2020" name="Nature">
        <title>Giant virus diversity and host interactions through global metagenomics.</title>
        <authorList>
            <person name="Schulz F."/>
            <person name="Roux S."/>
            <person name="Paez-Espino D."/>
            <person name="Jungbluth S."/>
            <person name="Walsh D.A."/>
            <person name="Denef V.J."/>
            <person name="McMahon K.D."/>
            <person name="Konstantinidis K.T."/>
            <person name="Eloe-Fadrosh E.A."/>
            <person name="Kyrpides N.C."/>
            <person name="Woyke T."/>
        </authorList>
    </citation>
    <scope>NUCLEOTIDE SEQUENCE</scope>
    <source>
        <strain evidence="2">GVMAG-M-3300010158-59</strain>
    </source>
</reference>
<proteinExistence type="predicted"/>
<dbReference type="Gene3D" id="3.30.420.10">
    <property type="entry name" value="Ribonuclease H-like superfamily/Ribonuclease H"/>
    <property type="match status" value="2"/>
</dbReference>
<dbReference type="SUPFAM" id="SSF53098">
    <property type="entry name" value="Ribonuclease H-like"/>
    <property type="match status" value="2"/>
</dbReference>